<keyword evidence="3" id="KW-1185">Reference proteome</keyword>
<keyword evidence="1" id="KW-0812">Transmembrane</keyword>
<keyword evidence="1" id="KW-1133">Transmembrane helix</keyword>
<dbReference type="EMBL" id="SDPL01000218">
    <property type="protein sequence ID" value="RXZ46211.1"/>
    <property type="molecule type" value="Genomic_DNA"/>
</dbReference>
<name>A0A4Q2JEN0_9MICO</name>
<dbReference type="OrthoDB" id="5007777at2"/>
<accession>A0A4Q2JEN0</accession>
<feature type="transmembrane region" description="Helical" evidence="1">
    <location>
        <begin position="31"/>
        <end position="51"/>
    </location>
</feature>
<sequence>MITLSWLLLIALAGGVLTIVDGIWRLRARGGSTVIGIIEIIVAGLFVLSLFLTGIPFGSLVLGIATLVVLVVALIMRGRLGMTLTIIALVLVAIWIVLENRWLVIPGINS</sequence>
<organism evidence="2 3">
    <name type="scientific">Agromyces binzhouensis</name>
    <dbReference type="NCBI Taxonomy" id="1817495"/>
    <lineage>
        <taxon>Bacteria</taxon>
        <taxon>Bacillati</taxon>
        <taxon>Actinomycetota</taxon>
        <taxon>Actinomycetes</taxon>
        <taxon>Micrococcales</taxon>
        <taxon>Microbacteriaceae</taxon>
        <taxon>Agromyces</taxon>
    </lineage>
</organism>
<reference evidence="2 3" key="1">
    <citation type="submission" date="2019-01" db="EMBL/GenBank/DDBJ databases">
        <authorList>
            <person name="Li J."/>
        </authorList>
    </citation>
    <scope>NUCLEOTIDE SEQUENCE [LARGE SCALE GENOMIC DNA]</scope>
    <source>
        <strain evidence="2 3">CGMCC 4.7180</strain>
    </source>
</reference>
<feature type="transmembrane region" description="Helical" evidence="1">
    <location>
        <begin position="57"/>
        <end position="75"/>
    </location>
</feature>
<dbReference type="AlphaFoldDB" id="A0A4Q2JEN0"/>
<feature type="transmembrane region" description="Helical" evidence="1">
    <location>
        <begin position="80"/>
        <end position="98"/>
    </location>
</feature>
<evidence type="ECO:0000313" key="3">
    <source>
        <dbReference type="Proteomes" id="UP000292881"/>
    </source>
</evidence>
<evidence type="ECO:0000256" key="1">
    <source>
        <dbReference type="SAM" id="Phobius"/>
    </source>
</evidence>
<proteinExistence type="predicted"/>
<feature type="transmembrane region" description="Helical" evidence="1">
    <location>
        <begin position="6"/>
        <end position="24"/>
    </location>
</feature>
<protein>
    <submittedName>
        <fullName evidence="2">Uncharacterized protein</fullName>
    </submittedName>
</protein>
<comment type="caution">
    <text evidence="2">The sequence shown here is derived from an EMBL/GenBank/DDBJ whole genome shotgun (WGS) entry which is preliminary data.</text>
</comment>
<evidence type="ECO:0000313" key="2">
    <source>
        <dbReference type="EMBL" id="RXZ46211.1"/>
    </source>
</evidence>
<dbReference type="Proteomes" id="UP000292881">
    <property type="component" value="Unassembled WGS sequence"/>
</dbReference>
<gene>
    <name evidence="2" type="ORF">ESO86_11090</name>
</gene>
<keyword evidence="1" id="KW-0472">Membrane</keyword>
<dbReference type="RefSeq" id="WP_129234992.1">
    <property type="nucleotide sequence ID" value="NZ_JBHXVJ010000004.1"/>
</dbReference>